<dbReference type="GO" id="GO:0035243">
    <property type="term" value="F:protein-arginine omega-N symmetric methyltransferase activity"/>
    <property type="evidence" value="ECO:0007669"/>
    <property type="project" value="TreeGrafter"/>
</dbReference>
<dbReference type="InterPro" id="IPR029063">
    <property type="entry name" value="SAM-dependent_MTases_sf"/>
</dbReference>
<dbReference type="InterPro" id="IPR038375">
    <property type="entry name" value="NDUFAF7_sf"/>
</dbReference>
<comment type="caution">
    <text evidence="3">The sequence shown here is derived from an EMBL/GenBank/DDBJ whole genome shotgun (WGS) entry which is preliminary data.</text>
</comment>
<dbReference type="AlphaFoldDB" id="A0A3D9SM73"/>
<gene>
    <name evidence="3" type="ORF">A8990_10289</name>
</gene>
<dbReference type="Pfam" id="PF02636">
    <property type="entry name" value="Methyltransf_28"/>
    <property type="match status" value="1"/>
</dbReference>
<keyword evidence="2 3" id="KW-0808">Transferase</keyword>
<accession>A0A3D9SM73</accession>
<dbReference type="PANTHER" id="PTHR12049:SF7">
    <property type="entry name" value="PROTEIN ARGININE METHYLTRANSFERASE NDUFAF7, MITOCHONDRIAL"/>
    <property type="match status" value="1"/>
</dbReference>
<reference evidence="3 4" key="1">
    <citation type="submission" date="2018-08" db="EMBL/GenBank/DDBJ databases">
        <title>Genomic Encyclopedia of Type Strains, Phase III (KMG-III): the genomes of soil and plant-associated and newly described type strains.</title>
        <authorList>
            <person name="Whitman W."/>
        </authorList>
    </citation>
    <scope>NUCLEOTIDE SEQUENCE [LARGE SCALE GENOMIC DNA]</scope>
    <source>
        <strain evidence="3 4">CGMCC 1.10966</strain>
    </source>
</reference>
<evidence type="ECO:0000256" key="2">
    <source>
        <dbReference type="ARBA" id="ARBA00022679"/>
    </source>
</evidence>
<dbReference type="PANTHER" id="PTHR12049">
    <property type="entry name" value="PROTEIN ARGININE METHYLTRANSFERASE NDUFAF7, MITOCHONDRIAL"/>
    <property type="match status" value="1"/>
</dbReference>
<dbReference type="GO" id="GO:0032259">
    <property type="term" value="P:methylation"/>
    <property type="evidence" value="ECO:0007669"/>
    <property type="project" value="UniProtKB-KW"/>
</dbReference>
<protein>
    <submittedName>
        <fullName evidence="3">SAM-dependent MidA family methyltransferase</fullName>
    </submittedName>
</protein>
<name>A0A3D9SM73_9BACL</name>
<sequence>MNQKERLTASIHREIEQSECYGWIPSPAEDDREVRCITFRDYMDRCLYDETDGYYKSGHVRVGKDGDFYTSSQVGSLMGEKLASCIDQLINVDEEERLTIVEWGAGTGALSRQMLTAWLDASRPWLSRLQYIVVDSNPVHLNEARSCLEPVQERMGEGGFIAFMTPDEARSVLQGRRERAVHQERDVQQQTIIVANELLDAFPVHRVQQKNGQLWELGVTTTDSTELATSTANATASAAAEKGELFKYVCMPLSDERILSVLERDGIRLMEGQIAEVNLAAEDWIAELGEMISRGALLLVDYGHEAAELTAPHRMHGTLLCYKDHVAYDRPFLAPGEQDITAHVNFTACKAAAGAAGWNVHYYDTQKQFLIDHGLLQDLVAHDGMNPFSEAARRNRAIRQLLLSDGMSEAFKVLVLHK</sequence>
<evidence type="ECO:0000313" key="3">
    <source>
        <dbReference type="EMBL" id="REE93005.1"/>
    </source>
</evidence>
<dbReference type="EMBL" id="QTTN01000002">
    <property type="protein sequence ID" value="REE93005.1"/>
    <property type="molecule type" value="Genomic_DNA"/>
</dbReference>
<keyword evidence="4" id="KW-1185">Reference proteome</keyword>
<evidence type="ECO:0000313" key="4">
    <source>
        <dbReference type="Proteomes" id="UP000256304"/>
    </source>
</evidence>
<evidence type="ECO:0000256" key="1">
    <source>
        <dbReference type="ARBA" id="ARBA00022603"/>
    </source>
</evidence>
<dbReference type="Gene3D" id="3.40.50.12710">
    <property type="match status" value="1"/>
</dbReference>
<dbReference type="InterPro" id="IPR003788">
    <property type="entry name" value="NDUFAF7"/>
</dbReference>
<organism evidence="3 4">
    <name type="scientific">Paenibacillus taihuensis</name>
    <dbReference type="NCBI Taxonomy" id="1156355"/>
    <lineage>
        <taxon>Bacteria</taxon>
        <taxon>Bacillati</taxon>
        <taxon>Bacillota</taxon>
        <taxon>Bacilli</taxon>
        <taxon>Bacillales</taxon>
        <taxon>Paenibacillaceae</taxon>
        <taxon>Paenibacillus</taxon>
    </lineage>
</organism>
<dbReference type="OrthoDB" id="9794208at2"/>
<proteinExistence type="predicted"/>
<dbReference type="SUPFAM" id="SSF53335">
    <property type="entry name" value="S-adenosyl-L-methionine-dependent methyltransferases"/>
    <property type="match status" value="1"/>
</dbReference>
<dbReference type="Proteomes" id="UP000256304">
    <property type="component" value="Unassembled WGS sequence"/>
</dbReference>
<keyword evidence="1 3" id="KW-0489">Methyltransferase</keyword>
<dbReference type="RefSeq" id="WP_116187465.1">
    <property type="nucleotide sequence ID" value="NZ_QTTN01000002.1"/>
</dbReference>